<dbReference type="PROSITE" id="PS00455">
    <property type="entry name" value="AMP_BINDING"/>
    <property type="match status" value="3"/>
</dbReference>
<dbReference type="InterPro" id="IPR036736">
    <property type="entry name" value="ACP-like_sf"/>
</dbReference>
<dbReference type="GO" id="GO:0043041">
    <property type="term" value="P:amino acid activation for nonribosomal peptide biosynthetic process"/>
    <property type="evidence" value="ECO:0007669"/>
    <property type="project" value="TreeGrafter"/>
</dbReference>
<dbReference type="InterPro" id="IPR010071">
    <property type="entry name" value="AA_adenyl_dom"/>
</dbReference>
<dbReference type="Pfam" id="PF00501">
    <property type="entry name" value="AMP-binding"/>
    <property type="match status" value="3"/>
</dbReference>
<dbReference type="SUPFAM" id="SSF56801">
    <property type="entry name" value="Acetyl-CoA synthetase-like"/>
    <property type="match status" value="3"/>
</dbReference>
<evidence type="ECO:0000259" key="6">
    <source>
        <dbReference type="PROSITE" id="PS50075"/>
    </source>
</evidence>
<dbReference type="Gene3D" id="3.30.559.10">
    <property type="entry name" value="Chloramphenicol acetyltransferase-like domain"/>
    <property type="match status" value="3"/>
</dbReference>
<dbReference type="GO" id="GO:0031177">
    <property type="term" value="F:phosphopantetheine binding"/>
    <property type="evidence" value="ECO:0007669"/>
    <property type="project" value="InterPro"/>
</dbReference>
<dbReference type="SUPFAM" id="SSF52777">
    <property type="entry name" value="CoA-dependent acyltransferases"/>
    <property type="match status" value="6"/>
</dbReference>
<dbReference type="Pfam" id="PF13193">
    <property type="entry name" value="AMP-binding_C"/>
    <property type="match status" value="3"/>
</dbReference>
<dbReference type="InterPro" id="IPR023213">
    <property type="entry name" value="CAT-like_dom_sf"/>
</dbReference>
<dbReference type="InterPro" id="IPR020806">
    <property type="entry name" value="PKS_PP-bd"/>
</dbReference>
<dbReference type="RefSeq" id="WP_128705962.1">
    <property type="nucleotide sequence ID" value="NZ_RLII01000008.1"/>
</dbReference>
<dbReference type="InterPro" id="IPR025110">
    <property type="entry name" value="AMP-bd_C"/>
</dbReference>
<evidence type="ECO:0000313" key="8">
    <source>
        <dbReference type="Proteomes" id="UP000289166"/>
    </source>
</evidence>
<evidence type="ECO:0000256" key="4">
    <source>
        <dbReference type="ARBA" id="ARBA00022553"/>
    </source>
</evidence>
<dbReference type="GO" id="GO:0044550">
    <property type="term" value="P:secondary metabolite biosynthetic process"/>
    <property type="evidence" value="ECO:0007669"/>
    <property type="project" value="UniProtKB-ARBA"/>
</dbReference>
<dbReference type="GO" id="GO:0003824">
    <property type="term" value="F:catalytic activity"/>
    <property type="evidence" value="ECO:0007669"/>
    <property type="project" value="InterPro"/>
</dbReference>
<reference evidence="8" key="1">
    <citation type="submission" date="2018-11" db="EMBL/GenBank/DDBJ databases">
        <title>Genome sequencing of a novel mesophilic and cellulolytic organism within the genus Hungateiclostridium.</title>
        <authorList>
            <person name="Rettenmaier R."/>
            <person name="Liebl W."/>
            <person name="Zverlov V."/>
        </authorList>
    </citation>
    <scope>NUCLEOTIDE SEQUENCE [LARGE SCALE GENOMIC DNA]</scope>
    <source>
        <strain evidence="8">N2K1</strain>
    </source>
</reference>
<dbReference type="Pfam" id="PF00550">
    <property type="entry name" value="PP-binding"/>
    <property type="match status" value="3"/>
</dbReference>
<dbReference type="PROSITE" id="PS50075">
    <property type="entry name" value="CARRIER"/>
    <property type="match status" value="3"/>
</dbReference>
<dbReference type="CDD" id="cd12117">
    <property type="entry name" value="A_NRPS_Srf_like"/>
    <property type="match status" value="1"/>
</dbReference>
<dbReference type="PANTHER" id="PTHR45527:SF14">
    <property type="entry name" value="PLIPASTATIN SYNTHASE SUBUNIT B"/>
    <property type="match status" value="1"/>
</dbReference>
<dbReference type="GO" id="GO:0005829">
    <property type="term" value="C:cytosol"/>
    <property type="evidence" value="ECO:0007669"/>
    <property type="project" value="TreeGrafter"/>
</dbReference>
<proteinExistence type="inferred from homology"/>
<dbReference type="EMBL" id="RLII01000008">
    <property type="protein sequence ID" value="RXE59148.1"/>
    <property type="molecule type" value="Genomic_DNA"/>
</dbReference>
<dbReference type="CDD" id="cd19543">
    <property type="entry name" value="DCL_NRPS"/>
    <property type="match status" value="1"/>
</dbReference>
<comment type="cofactor">
    <cofactor evidence="1">
        <name>pantetheine 4'-phosphate</name>
        <dbReference type="ChEBI" id="CHEBI:47942"/>
    </cofactor>
</comment>
<dbReference type="Gene3D" id="3.30.559.30">
    <property type="entry name" value="Nonribosomal peptide synthetase, condensation domain"/>
    <property type="match status" value="4"/>
</dbReference>
<dbReference type="NCBIfam" id="NF003417">
    <property type="entry name" value="PRK04813.1"/>
    <property type="match status" value="3"/>
</dbReference>
<feature type="domain" description="Carrier" evidence="6">
    <location>
        <begin position="988"/>
        <end position="1063"/>
    </location>
</feature>
<feature type="compositionally biased region" description="Basic and acidic residues" evidence="5">
    <location>
        <begin position="967"/>
        <end position="982"/>
    </location>
</feature>
<keyword evidence="3" id="KW-0596">Phosphopantetheine</keyword>
<protein>
    <submittedName>
        <fullName evidence="7">Amino acid adenylation domain-containing protein</fullName>
    </submittedName>
</protein>
<dbReference type="FunFam" id="3.40.50.980:FF:000002">
    <property type="entry name" value="Enterobactin synthetase component F"/>
    <property type="match status" value="1"/>
</dbReference>
<keyword evidence="8" id="KW-1185">Reference proteome</keyword>
<dbReference type="InterPro" id="IPR045851">
    <property type="entry name" value="AMP-bd_C_sf"/>
</dbReference>
<dbReference type="NCBIfam" id="TIGR01733">
    <property type="entry name" value="AA-adenyl-dom"/>
    <property type="match status" value="3"/>
</dbReference>
<dbReference type="InterPro" id="IPR020845">
    <property type="entry name" value="AMP-binding_CS"/>
</dbReference>
<dbReference type="OrthoDB" id="51171at2"/>
<dbReference type="SMART" id="SM00823">
    <property type="entry name" value="PKS_PP"/>
    <property type="match status" value="2"/>
</dbReference>
<dbReference type="PANTHER" id="PTHR45527">
    <property type="entry name" value="NONRIBOSOMAL PEPTIDE SYNTHETASE"/>
    <property type="match status" value="1"/>
</dbReference>
<dbReference type="InterPro" id="IPR001242">
    <property type="entry name" value="Condensation_dom"/>
</dbReference>
<dbReference type="Gene3D" id="2.30.38.10">
    <property type="entry name" value="Luciferase, Domain 3"/>
    <property type="match status" value="3"/>
</dbReference>
<dbReference type="CDD" id="cd19531">
    <property type="entry name" value="LCL_NRPS-like"/>
    <property type="match status" value="2"/>
</dbReference>
<dbReference type="Gene3D" id="3.40.50.980">
    <property type="match status" value="6"/>
</dbReference>
<feature type="domain" description="Carrier" evidence="6">
    <location>
        <begin position="3121"/>
        <end position="3196"/>
    </location>
</feature>
<organism evidence="7 8">
    <name type="scientific">Acetivibrio mesophilus</name>
    <dbReference type="NCBI Taxonomy" id="2487273"/>
    <lineage>
        <taxon>Bacteria</taxon>
        <taxon>Bacillati</taxon>
        <taxon>Bacillota</taxon>
        <taxon>Clostridia</taxon>
        <taxon>Eubacteriales</taxon>
        <taxon>Oscillospiraceae</taxon>
        <taxon>Acetivibrio</taxon>
    </lineage>
</organism>
<dbReference type="Gene3D" id="3.30.300.30">
    <property type="match status" value="3"/>
</dbReference>
<comment type="similarity">
    <text evidence="2">Belongs to the ATP-dependent AMP-binding enzyme family.</text>
</comment>
<evidence type="ECO:0000256" key="2">
    <source>
        <dbReference type="ARBA" id="ARBA00006432"/>
    </source>
</evidence>
<evidence type="ECO:0000256" key="3">
    <source>
        <dbReference type="ARBA" id="ARBA00022450"/>
    </source>
</evidence>
<dbReference type="FunFam" id="3.40.50.12780:FF:000012">
    <property type="entry name" value="Non-ribosomal peptide synthetase"/>
    <property type="match status" value="3"/>
</dbReference>
<dbReference type="FunFam" id="1.10.1200.10:FF:000005">
    <property type="entry name" value="Nonribosomal peptide synthetase 1"/>
    <property type="match status" value="2"/>
</dbReference>
<dbReference type="GO" id="GO:0008610">
    <property type="term" value="P:lipid biosynthetic process"/>
    <property type="evidence" value="ECO:0007669"/>
    <property type="project" value="UniProtKB-ARBA"/>
</dbReference>
<dbReference type="Gene3D" id="1.10.1200.10">
    <property type="entry name" value="ACP-like"/>
    <property type="match status" value="3"/>
</dbReference>
<name>A0A4Q0I4E9_9FIRM</name>
<dbReference type="FunFam" id="2.30.38.10:FF:000001">
    <property type="entry name" value="Non-ribosomal peptide synthetase PvdI"/>
    <property type="match status" value="3"/>
</dbReference>
<feature type="domain" description="Carrier" evidence="6">
    <location>
        <begin position="2054"/>
        <end position="2129"/>
    </location>
</feature>
<evidence type="ECO:0000256" key="5">
    <source>
        <dbReference type="SAM" id="MobiDB-lite"/>
    </source>
</evidence>
<dbReference type="FunFam" id="3.40.50.980:FF:000001">
    <property type="entry name" value="Non-ribosomal peptide synthetase"/>
    <property type="match status" value="3"/>
</dbReference>
<evidence type="ECO:0000313" key="7">
    <source>
        <dbReference type="EMBL" id="RXE59148.1"/>
    </source>
</evidence>
<evidence type="ECO:0000256" key="1">
    <source>
        <dbReference type="ARBA" id="ARBA00001957"/>
    </source>
</evidence>
<dbReference type="Proteomes" id="UP000289166">
    <property type="component" value="Unassembled WGS sequence"/>
</dbReference>
<sequence>MTANKLDKKNIEDILSLTAMQEGILFHYRSNPESRQYFEQLSMRIAGNLDADIFKKAWNFTAQNNEVLRTVFRWEKLEKPVQVVLRNYEIPVRVYDISEYEEEEIQRQLEAIKEKDRKEGIDISTEPFRITLCKLKKDRYEVILSNHHILYDGWSNSVILKEFLEAYDAFEKGQQPLRTAKNRYREFVKWHQGRDINTQKSYWTKYLEGMESRTLLPWDSKKQGEIKKAQVYTLEIEKEKAHRIKNFAREQKVALASVLYAAWGILLQRYNNSEDVIFGTTVSGRTAKINGIENMVGLFINTPPLRIRSKAGEQVSGLLDEVEKSLRDRGPYEDTPLTEIKACSSMDSKETLFDSIMVIENYPLDKQMMSKDSCLAIESFSMFEMTNFDIAVAVSVFDGMELEFIYNSDVFCLSTIERMSGQLINIIDCMVSNPCIEVSKIDILSKNERDEILYRYNNTATLYPKNRTLSQLFEEQAQRVPENIALVFEGMEMTYRELNEKANRFANFLRKKGVAAESIVGVLLERSPDMIVAILGILKAGGAYLPIDPEYPAERIASIIRDSGTRLLVLGAGLEAKLSSEDPSPELIVMGGNNDDFQHEDGENIECINSSESLAYVMYTSGSTGMPKGNLTTHYNISRVVKNTNYIDITDRDTLLQLSNYAFDGSTFDIFGALLNGAKLVLVKSQTLLDILELSRLIENEKITVFFITTALFNTLADLNPQCFKNVRKVLFGGERVSVPHVRKVLDCVGPGRLIHVYGPTESTVFASYHFIDAVGDEDATIPIGKPLSNTKIYVVDKNNNLQPFGAQGELCIAGDGLAKGYLNRPELTKEKFVPNPFEAYDNERCNEGGKDKECKLMYRTGDLVRWRSDGSIEFIDRIDTQVKLRGFRVELGEIEARILEYEGIREGVVIAREDKKGSKYLCAYFTSKEEISLSCLREYLLAKLPAYMVPASFIRLEEMPLNSNGKIDKRRLPEPETDKASGSEYTPLEGETEEKLARLWEEVLGVDRVGAKDNFFELGGHSLKATVLAARIHREFNKSIPLSKILTTPNLRELAGCIDALGESVYLKINPVEENEGYPKGIYPASSSQKRMFVQQQFEGIGISYNMPLALLVEGPIDPDRLRRAFKGLVMRHEPLRTSFGIHNGEIVQIIQSEADFEVAFLECDEEKVYSLLMEQVKPFVLEQAPLFRVVLVKIRDNKHILLMDMHHIISDGVSVAILVKEFGELYNGGKLTDLRIQYKDFTYWNNKRLQDAAMKKQEEFWVKTLEGDIPVLDMPSDFNRSDSRTFVGDTVEFNLGVETSALLNALAQKHGITLNSLLFSVYTALLHRYTGQEDIIIGSLSAGRNHPDLENMVGMFNNFLPIRSKINATATFEELMGSVNSALVKAYENQDYPYDMMVEKLGCRPEVSRNPFFDTMLIFHNEIERDISLGIDGLSFDMYKLNNHTSKLDFKLDVYLGRAGSLECIIEYNTSLFKKETVNRLAKHFVNIIKEILQNPAKQISQIEMLEKEEKEKILVDFNDTKKEYPKDKTLSLVFEEQVERTPNDVAVIFGEEKLTYLELNQRANSLARVLRQKGVGKESIVAIMLERSTEMMVGILAALKAGGAYLPISPSYPEERIRYMLEDSGTSLLLTKEGGYGKKFEFSLDLTILDLDDRSLYMGDGSNLDPVNDSGSLAYVIYTSGSTGKPKGAMIEHYSVINRLSWMQNKYPIGKEDTILQKTPYTFDVSVWELFWWFFVGSKVCFLEPGGEKDPGAIIDEVEKNGITTMHFVPSMLNMFLEYLEEGSGLERIASLRQVFASGEALGTKQVIRFNRLAGKRHGTRLINLYGPTEATVDVSYFDCPLGEEIDLVPIGKPIDNIRLYIVDRYNNLQPVGIPGELCIAGDGVGRGYLNRPELTKEKFVTDPFTGLGSRENGTTSKEVMYRTGDLARWLPDGNIEYLGRIDHQVKVRGFRIEPGEIEEELLKHGDIKEAVVMARKDKDGGNYLCAYITADREITHAELREHLTRNLPEYMVPSYFMRLDKMPLSPNGKVDRKALPIPTGNINTGVEYVEPTSIIEKKLAEIWQEVLECKKVGVNDNFFELGGHSLKAAILVSRIHKEFNVQISLGEIFKASTIKQIAEKIEGAGRNIYSSIVHLDEKNYRTSGEDSAVYPVSSAQKRLFILERMANIGTTYNLPGVLTVEGDIDLEAFEKAFQKLIDRHETLRTSFELSDGEPVQRVHRRVDFKLGYKKADADKAEDIIKGFIRKFDIGTAPLFRAELVKIGEKKHLLMFDMHHIISDGVTAVILVKEFIELYSQKNLSPLRIQYRDYAVWQNSLLESEIIKKQQEYWQNAFSGDIPVLNLPLDYPRPSIQSYEGDRVRFTLSKELVKGLKTVAANTGTTLYMVLIAAYNVLLYKYTGQEDIIVGSPTAGRPHADLENLAGMFVNTLALRNYPKNEKVFSGFLEEVKSNVLNALENQEFQFEKLIEVLDLKRDLSRNPLFDTLFVLQNMGIPEMDVGGLKFIPFEFENRVSKFDITLEAIENKDDIRFNLEYNTSIFKRETIERLARHFNKILEEIAKNPYKEISQIEMLTKGEKEQILVDFNDTKKEYPKDKTLSLVFEEQVERTPNAVAVIFGEEKLTYLELNQRANSLARVLRQKGVGKESIVAIMLERSTEMMVGILAVLKAGGAYLPISPSYPEERIRYMLEDSGTSLLLTKEGGYGKKFEFSLDLTILDLDDRSLYMGDGSNLDPVNDSGSLAYVIYTSGSTGKPKGAMIEHYSVINRLSWMQNKYPIGKEDTILQKTPYTFDVSVWELFWWFFVGSKVCFLEPGGEKDPGAIIDEVEKNGITTMHFVPSMLNMFLEYLEEGSGLERIASLRQVFASGEALGTKQVIRFNRLAGKRHGTRLINLYGPTEATVDVSYFDCPLCEEIDLVPIGKPIDNIRLYIVDRYNNLQPVGIPGELCIAGDGVGRGYLNRPELTKEKFVTDPFTGLGSRENGTTSKEVMYRTGDLARWLPDGNIEYLGRIDHQVKVRGFRIELGEIEEELIKHEDIKEAVVMAREDKDGGNYLSAYITADREITPAELREHLTRNLPEYMVPSYFVRLDKMPLSPNGKVDRKALPIPTGNINTGVEYVEPTSIIEKKLAEIWKEVLGAEIVGVKDNFFDLGGNSLLLIRMHSKLEALYPGKVSITDIFSHPTVSKLAEFIERKESLRGERPKLVSFELPAEYFNRDGNRDFGSAFKFAIRNEIVKKLRAMAEKEDVDEIDILLSAYIYLLAGTAKKQDVTVPTMLDDSGRITAISVDLKEVDDFGQLGRLIKSKRICDMEIGYTLEDISEESVIRKGAFSILPFFYSKSSFKKSRNLTRIFDIAFEIDNQKANISVVCEFDASRLKSEKIKELVNNYMKVVEFIITSK</sequence>
<dbReference type="FunFam" id="3.30.300.30:FF:000010">
    <property type="entry name" value="Enterobactin synthetase component F"/>
    <property type="match status" value="3"/>
</dbReference>
<comment type="caution">
    <text evidence="7">The sequence shown here is derived from an EMBL/GenBank/DDBJ whole genome shotgun (WGS) entry which is preliminary data.</text>
</comment>
<feature type="region of interest" description="Disordered" evidence="5">
    <location>
        <begin position="966"/>
        <end position="989"/>
    </location>
</feature>
<keyword evidence="4" id="KW-0597">Phosphoprotein</keyword>
<dbReference type="Pfam" id="PF00668">
    <property type="entry name" value="Condensation"/>
    <property type="match status" value="3"/>
</dbReference>
<dbReference type="CDD" id="cd05930">
    <property type="entry name" value="A_NRPS"/>
    <property type="match status" value="2"/>
</dbReference>
<gene>
    <name evidence="7" type="ORF">EFD62_08360</name>
</gene>
<accession>A0A4Q0I4E9</accession>
<dbReference type="SUPFAM" id="SSF47336">
    <property type="entry name" value="ACP-like"/>
    <property type="match status" value="3"/>
</dbReference>
<dbReference type="InterPro" id="IPR000873">
    <property type="entry name" value="AMP-dep_synth/lig_dom"/>
</dbReference>
<dbReference type="InterPro" id="IPR009081">
    <property type="entry name" value="PP-bd_ACP"/>
</dbReference>